<dbReference type="EC" id="2.8.2.-" evidence="2"/>
<evidence type="ECO:0000313" key="3">
    <source>
        <dbReference type="Proteomes" id="UP001183226"/>
    </source>
</evidence>
<proteinExistence type="predicted"/>
<accession>A0ABU2KV43</accession>
<sequence length="354" mass="39798">MDGGSPVDGWPSPAERPIFILGCPRSGTTLLQLMLHAHPRLAIPPETRFMLDLYRRRAEFGDLDESANRRRLAEAVTGPRNTRYRDLKLDRDETVAAIVDGPPTVGSALGTVLRQYARRFGKERWGDKRPGYYQAVEELRRMFPRAQFVHLIRDGRDCVGSLKQMPWYKQTSYHAISTWAEAIDYGRTAVRLLGPDTFHQLRYEDLVADPERELSALCDFLGEEFDPVMCEPRKVAKSAVPKFKTWHSNTGRDVNASSSGSWHDRLEPREAALAETVLAKRLRENGYALSGVPRPAAGDLARYARVSAKRRLARRKRLWLDRARRLREADSDVAIVASEAGSAASSGHSAESDG</sequence>
<name>A0ABU2KV43_9ACTN</name>
<dbReference type="PANTHER" id="PTHR12788:SF10">
    <property type="entry name" value="PROTEIN-TYROSINE SULFOTRANSFERASE"/>
    <property type="match status" value="1"/>
</dbReference>
<reference evidence="3" key="1">
    <citation type="submission" date="2023-07" db="EMBL/GenBank/DDBJ databases">
        <title>30 novel species of actinomycetes from the DSMZ collection.</title>
        <authorList>
            <person name="Nouioui I."/>
        </authorList>
    </citation>
    <scope>NUCLEOTIDE SEQUENCE [LARGE SCALE GENOMIC DNA]</scope>
    <source>
        <strain evidence="3">DSM 45055</strain>
    </source>
</reference>
<dbReference type="SUPFAM" id="SSF52540">
    <property type="entry name" value="P-loop containing nucleoside triphosphate hydrolases"/>
    <property type="match status" value="1"/>
</dbReference>
<dbReference type="Gene3D" id="3.40.50.300">
    <property type="entry name" value="P-loop containing nucleotide triphosphate hydrolases"/>
    <property type="match status" value="1"/>
</dbReference>
<dbReference type="InterPro" id="IPR027417">
    <property type="entry name" value="P-loop_NTPase"/>
</dbReference>
<comment type="caution">
    <text evidence="2">The sequence shown here is derived from an EMBL/GenBank/DDBJ whole genome shotgun (WGS) entry which is preliminary data.</text>
</comment>
<protein>
    <submittedName>
        <fullName evidence="2">Sulfotransferase</fullName>
        <ecNumber evidence="2">2.8.2.-</ecNumber>
    </submittedName>
</protein>
<dbReference type="Proteomes" id="UP001183226">
    <property type="component" value="Unassembled WGS sequence"/>
</dbReference>
<dbReference type="RefSeq" id="WP_311545659.1">
    <property type="nucleotide sequence ID" value="NZ_JAVREK010000013.1"/>
</dbReference>
<evidence type="ECO:0000256" key="1">
    <source>
        <dbReference type="ARBA" id="ARBA00022679"/>
    </source>
</evidence>
<organism evidence="2 3">
    <name type="scientific">Streptomonospora wellingtoniae</name>
    <dbReference type="NCBI Taxonomy" id="3075544"/>
    <lineage>
        <taxon>Bacteria</taxon>
        <taxon>Bacillati</taxon>
        <taxon>Actinomycetota</taxon>
        <taxon>Actinomycetes</taxon>
        <taxon>Streptosporangiales</taxon>
        <taxon>Nocardiopsidaceae</taxon>
        <taxon>Streptomonospora</taxon>
    </lineage>
</organism>
<dbReference type="EMBL" id="JAVREK010000013">
    <property type="protein sequence ID" value="MDT0303169.1"/>
    <property type="molecule type" value="Genomic_DNA"/>
</dbReference>
<keyword evidence="1 2" id="KW-0808">Transferase</keyword>
<dbReference type="Pfam" id="PF13469">
    <property type="entry name" value="Sulfotransfer_3"/>
    <property type="match status" value="1"/>
</dbReference>
<dbReference type="PANTHER" id="PTHR12788">
    <property type="entry name" value="PROTEIN-TYROSINE SULFOTRANSFERASE 2"/>
    <property type="match status" value="1"/>
</dbReference>
<keyword evidence="3" id="KW-1185">Reference proteome</keyword>
<evidence type="ECO:0000313" key="2">
    <source>
        <dbReference type="EMBL" id="MDT0303169.1"/>
    </source>
</evidence>
<dbReference type="GO" id="GO:0016740">
    <property type="term" value="F:transferase activity"/>
    <property type="evidence" value="ECO:0007669"/>
    <property type="project" value="UniProtKB-KW"/>
</dbReference>
<gene>
    <name evidence="2" type="ORF">RM446_13695</name>
</gene>
<dbReference type="InterPro" id="IPR026634">
    <property type="entry name" value="TPST-like"/>
</dbReference>